<dbReference type="Pfam" id="PF01569">
    <property type="entry name" value="PAP2"/>
    <property type="match status" value="1"/>
</dbReference>
<dbReference type="AlphaFoldDB" id="A0A0R1LWN8"/>
<feature type="transmembrane region" description="Helical" evidence="1">
    <location>
        <begin position="220"/>
        <end position="239"/>
    </location>
</feature>
<dbReference type="EMBL" id="AZEF01000061">
    <property type="protein sequence ID" value="KRL00157.1"/>
    <property type="molecule type" value="Genomic_DNA"/>
</dbReference>
<feature type="transmembrane region" description="Helical" evidence="1">
    <location>
        <begin position="9"/>
        <end position="26"/>
    </location>
</feature>
<comment type="caution">
    <text evidence="3">The sequence shown here is derived from an EMBL/GenBank/DDBJ whole genome shotgun (WGS) entry which is preliminary data.</text>
</comment>
<dbReference type="OrthoDB" id="1653251at2"/>
<dbReference type="InterPro" id="IPR000326">
    <property type="entry name" value="PAP2/HPO"/>
</dbReference>
<keyword evidence="4" id="KW-1185">Reference proteome</keyword>
<keyword evidence="1" id="KW-1133">Transmembrane helix</keyword>
<dbReference type="InterPro" id="IPR036938">
    <property type="entry name" value="PAP2/HPO_sf"/>
</dbReference>
<keyword evidence="1" id="KW-0472">Membrane</keyword>
<feature type="transmembrane region" description="Helical" evidence="1">
    <location>
        <begin position="136"/>
        <end position="153"/>
    </location>
</feature>
<dbReference type="PANTHER" id="PTHR14969">
    <property type="entry name" value="SPHINGOSINE-1-PHOSPHATE PHOSPHOHYDROLASE"/>
    <property type="match status" value="1"/>
</dbReference>
<name>A0A0R1LWN8_9LACO</name>
<evidence type="ECO:0000256" key="1">
    <source>
        <dbReference type="SAM" id="Phobius"/>
    </source>
</evidence>
<dbReference type="Proteomes" id="UP000051621">
    <property type="component" value="Unassembled WGS sequence"/>
</dbReference>
<feature type="transmembrane region" description="Helical" evidence="1">
    <location>
        <begin position="165"/>
        <end position="186"/>
    </location>
</feature>
<proteinExistence type="predicted"/>
<protein>
    <submittedName>
        <fullName evidence="3">Membrane-associated phospholipid phosphatase</fullName>
    </submittedName>
</protein>
<dbReference type="PATRIC" id="fig|1423731.3.peg.550"/>
<gene>
    <name evidence="3" type="ORF">FC81_GL000535</name>
</gene>
<dbReference type="PANTHER" id="PTHR14969:SF13">
    <property type="entry name" value="AT30094P"/>
    <property type="match status" value="1"/>
</dbReference>
<evidence type="ECO:0000313" key="4">
    <source>
        <dbReference type="Proteomes" id="UP000051621"/>
    </source>
</evidence>
<feature type="transmembrane region" description="Helical" evidence="1">
    <location>
        <begin position="272"/>
        <end position="290"/>
    </location>
</feature>
<feature type="domain" description="Phosphatidic acid phosphatase type 2/haloperoxidase" evidence="2">
    <location>
        <begin position="166"/>
        <end position="287"/>
    </location>
</feature>
<accession>A0A0R1LWN8</accession>
<keyword evidence="1" id="KW-0812">Transmembrane</keyword>
<evidence type="ECO:0000259" key="2">
    <source>
        <dbReference type="SMART" id="SM00014"/>
    </source>
</evidence>
<sequence length="301" mass="33993">MRAILKENLFIMVAVSCVFLLSIATFKDLELSNALINYHSFFGTTFQTFGEFPIYFIFIISGEIALIYAIRCGGHRSFSIPLFIGGFALSAWQVEQYLNEITHYSLAALTNLYNGKPLGMHSNDVAVFSVTPQVKVLLWLGLYSSITIVIFLWMKNKRKEELQKYLLVAVFASLTALLSLEINGVLKAFWGRVRPYELSTSQHNFTSWLQPNGFTGHRSFPSGHTMAATLMVVFSWFTVGKRHTRVLIVGVFYGAIMGIARIIIGAHFLSDVVFSYFLTLLVVFIMHGLYNHIVSDELKLT</sequence>
<dbReference type="SMART" id="SM00014">
    <property type="entry name" value="acidPPc"/>
    <property type="match status" value="1"/>
</dbReference>
<organism evidence="3 4">
    <name type="scientific">Liquorilactobacillus capillatus DSM 19910</name>
    <dbReference type="NCBI Taxonomy" id="1423731"/>
    <lineage>
        <taxon>Bacteria</taxon>
        <taxon>Bacillati</taxon>
        <taxon>Bacillota</taxon>
        <taxon>Bacilli</taxon>
        <taxon>Lactobacillales</taxon>
        <taxon>Lactobacillaceae</taxon>
        <taxon>Liquorilactobacillus</taxon>
    </lineage>
</organism>
<evidence type="ECO:0000313" key="3">
    <source>
        <dbReference type="EMBL" id="KRL00157.1"/>
    </source>
</evidence>
<reference evidence="3 4" key="1">
    <citation type="journal article" date="2015" name="Genome Announc.">
        <title>Expanding the biotechnology potential of lactobacilli through comparative genomics of 213 strains and associated genera.</title>
        <authorList>
            <person name="Sun Z."/>
            <person name="Harris H.M."/>
            <person name="McCann A."/>
            <person name="Guo C."/>
            <person name="Argimon S."/>
            <person name="Zhang W."/>
            <person name="Yang X."/>
            <person name="Jeffery I.B."/>
            <person name="Cooney J.C."/>
            <person name="Kagawa T.F."/>
            <person name="Liu W."/>
            <person name="Song Y."/>
            <person name="Salvetti E."/>
            <person name="Wrobel A."/>
            <person name="Rasinkangas P."/>
            <person name="Parkhill J."/>
            <person name="Rea M.C."/>
            <person name="O'Sullivan O."/>
            <person name="Ritari J."/>
            <person name="Douillard F.P."/>
            <person name="Paul Ross R."/>
            <person name="Yang R."/>
            <person name="Briner A.E."/>
            <person name="Felis G.E."/>
            <person name="de Vos W.M."/>
            <person name="Barrangou R."/>
            <person name="Klaenhammer T.R."/>
            <person name="Caufield P.W."/>
            <person name="Cui Y."/>
            <person name="Zhang H."/>
            <person name="O'Toole P.W."/>
        </authorList>
    </citation>
    <scope>NUCLEOTIDE SEQUENCE [LARGE SCALE GENOMIC DNA]</scope>
    <source>
        <strain evidence="3 4">DSM 19910</strain>
    </source>
</reference>
<dbReference type="STRING" id="1423731.FC81_GL000535"/>
<dbReference type="RefSeq" id="WP_057746820.1">
    <property type="nucleotide sequence ID" value="NZ_AZEF01000061.1"/>
</dbReference>
<dbReference type="SUPFAM" id="SSF48317">
    <property type="entry name" value="Acid phosphatase/Vanadium-dependent haloperoxidase"/>
    <property type="match status" value="1"/>
</dbReference>
<dbReference type="CDD" id="cd03396">
    <property type="entry name" value="PAP2_like_6"/>
    <property type="match status" value="1"/>
</dbReference>
<feature type="transmembrane region" description="Helical" evidence="1">
    <location>
        <begin position="52"/>
        <end position="70"/>
    </location>
</feature>
<feature type="transmembrane region" description="Helical" evidence="1">
    <location>
        <begin position="77"/>
        <end position="94"/>
    </location>
</feature>
<feature type="transmembrane region" description="Helical" evidence="1">
    <location>
        <begin position="246"/>
        <end position="266"/>
    </location>
</feature>
<dbReference type="Gene3D" id="1.20.144.10">
    <property type="entry name" value="Phosphatidic acid phosphatase type 2/haloperoxidase"/>
    <property type="match status" value="1"/>
</dbReference>